<dbReference type="InterPro" id="IPR005299">
    <property type="entry name" value="MeTrfase_7"/>
</dbReference>
<dbReference type="GO" id="GO:0008168">
    <property type="term" value="F:methyltransferase activity"/>
    <property type="evidence" value="ECO:0007669"/>
    <property type="project" value="InterPro"/>
</dbReference>
<proteinExistence type="predicted"/>
<protein>
    <submittedName>
        <fullName evidence="1">Uncharacterized protein</fullName>
    </submittedName>
</protein>
<dbReference type="EMBL" id="JACMSC010000018">
    <property type="protein sequence ID" value="KAG6475410.1"/>
    <property type="molecule type" value="Genomic_DNA"/>
</dbReference>
<comment type="caution">
    <text evidence="1">The sequence shown here is derived from an EMBL/GenBank/DDBJ whole genome shotgun (WGS) entry which is preliminary data.</text>
</comment>
<dbReference type="OrthoDB" id="1523883at2759"/>
<accession>A0A8J5K8E4</accession>
<gene>
    <name evidence="1" type="ORF">ZIOFF_064630</name>
</gene>
<evidence type="ECO:0000313" key="1">
    <source>
        <dbReference type="EMBL" id="KAG6475410.1"/>
    </source>
</evidence>
<evidence type="ECO:0000313" key="2">
    <source>
        <dbReference type="Proteomes" id="UP000734854"/>
    </source>
</evidence>
<dbReference type="PANTHER" id="PTHR31009">
    <property type="entry name" value="S-ADENOSYL-L-METHIONINE:CARBOXYL METHYLTRANSFERASE FAMILY PROTEIN"/>
    <property type="match status" value="1"/>
</dbReference>
<sequence length="371" mass="41866">MEQVLPTVGGSGETSYASNSKIQEKSLQATMPMLGYAIREICLSLRPAEKLVAADLGCSSGPNTFLVVSEVLKVVGDGVASREAASPDLEVQFFLNDLFGNDFNQVFQYLDEYNRKKEEEEGEEVGRLRVPYYVAGLPGSFYRRLLPCGSVHYFHSSHSVHWLSQMPQGIEQLNKRNIYIAESSPPDVVKAYQNQHQKDFCRFLEFRHAELTDQGRMLLLLPGKKNHDLPYHGVAHLFRLLAQALSTLVSKGTITEEKLESFNVPLYYPSLEEIEAVISRQGLFGMERTEMLEVNWDPFDDSEDFSSVDVAQSGKNIAKYMRAALGPMIAHQFGEEVLDEVFSKYAANLSEHLLQEKTKYVLLIILLKKKV</sequence>
<organism evidence="1 2">
    <name type="scientific">Zingiber officinale</name>
    <name type="common">Ginger</name>
    <name type="synonym">Amomum zingiber</name>
    <dbReference type="NCBI Taxonomy" id="94328"/>
    <lineage>
        <taxon>Eukaryota</taxon>
        <taxon>Viridiplantae</taxon>
        <taxon>Streptophyta</taxon>
        <taxon>Embryophyta</taxon>
        <taxon>Tracheophyta</taxon>
        <taxon>Spermatophyta</taxon>
        <taxon>Magnoliopsida</taxon>
        <taxon>Liliopsida</taxon>
        <taxon>Zingiberales</taxon>
        <taxon>Zingiberaceae</taxon>
        <taxon>Zingiber</taxon>
    </lineage>
</organism>
<name>A0A8J5K8E4_ZINOF</name>
<keyword evidence="2" id="KW-1185">Reference proteome</keyword>
<dbReference type="Pfam" id="PF03492">
    <property type="entry name" value="Methyltransf_7"/>
    <property type="match status" value="1"/>
</dbReference>
<dbReference type="AlphaFoldDB" id="A0A8J5K8E4"/>
<dbReference type="Proteomes" id="UP000734854">
    <property type="component" value="Unassembled WGS sequence"/>
</dbReference>
<reference evidence="1 2" key="1">
    <citation type="submission" date="2020-08" db="EMBL/GenBank/DDBJ databases">
        <title>Plant Genome Project.</title>
        <authorList>
            <person name="Zhang R.-G."/>
        </authorList>
    </citation>
    <scope>NUCLEOTIDE SEQUENCE [LARGE SCALE GENOMIC DNA]</scope>
    <source>
        <tissue evidence="1">Rhizome</tissue>
    </source>
</reference>